<keyword evidence="2" id="KW-1133">Transmembrane helix</keyword>
<feature type="region of interest" description="Disordered" evidence="1">
    <location>
        <begin position="284"/>
        <end position="313"/>
    </location>
</feature>
<feature type="transmembrane region" description="Helical" evidence="2">
    <location>
        <begin position="61"/>
        <end position="83"/>
    </location>
</feature>
<evidence type="ECO:0000259" key="3">
    <source>
        <dbReference type="Pfam" id="PF20151"/>
    </source>
</evidence>
<dbReference type="EMBL" id="ML211234">
    <property type="protein sequence ID" value="TFK85763.1"/>
    <property type="molecule type" value="Genomic_DNA"/>
</dbReference>
<feature type="transmembrane region" description="Helical" evidence="2">
    <location>
        <begin position="168"/>
        <end position="190"/>
    </location>
</feature>
<protein>
    <recommendedName>
        <fullName evidence="3">DUF6533 domain-containing protein</fullName>
    </recommendedName>
</protein>
<keyword evidence="2" id="KW-0812">Transmembrane</keyword>
<dbReference type="InterPro" id="IPR045340">
    <property type="entry name" value="DUF6533"/>
</dbReference>
<dbReference type="AlphaFoldDB" id="A0A5C3PIK5"/>
<dbReference type="Proteomes" id="UP000308197">
    <property type="component" value="Unassembled WGS sequence"/>
</dbReference>
<dbReference type="InParanoid" id="A0A5C3PIK5"/>
<evidence type="ECO:0000313" key="5">
    <source>
        <dbReference type="Proteomes" id="UP000308197"/>
    </source>
</evidence>
<feature type="transmembrane region" description="Helical" evidence="2">
    <location>
        <begin position="120"/>
        <end position="145"/>
    </location>
</feature>
<evidence type="ECO:0000256" key="1">
    <source>
        <dbReference type="SAM" id="MobiDB-lite"/>
    </source>
</evidence>
<organism evidence="4 5">
    <name type="scientific">Polyporus arcularius HHB13444</name>
    <dbReference type="NCBI Taxonomy" id="1314778"/>
    <lineage>
        <taxon>Eukaryota</taxon>
        <taxon>Fungi</taxon>
        <taxon>Dikarya</taxon>
        <taxon>Basidiomycota</taxon>
        <taxon>Agaricomycotina</taxon>
        <taxon>Agaricomycetes</taxon>
        <taxon>Polyporales</taxon>
        <taxon>Polyporaceae</taxon>
        <taxon>Polyporus</taxon>
    </lineage>
</organism>
<sequence length="313" mass="34343">MSSDADVAAEIADIIDSFDGLYRQGYCELAASALFLYDTVITFDREVACFWTAKRMGASRLLYFANKWLSIAVYVMLLSQFSYFSSDVVHYGYQFGGFYFPPFGCLGSDNLPSSSNIKRAFWVAIVFISRVPLIVADMLLIYITWTKLSSKDALRGIGQSKRLSLSDILFRSGTIYFVVLFILNLLHLVLSATSRAGNGYESYVTEFTAPFTAILVSRFLLGLQEANQMVVRLDPDDPLHSSRNPYDTTPSFISSLGGFVNPELSAAAATTTRSDDDEFEFELQAGSRAETGEEEPGSLGAHGSQTAASSSSA</sequence>
<reference evidence="4 5" key="1">
    <citation type="journal article" date="2019" name="Nat. Ecol. Evol.">
        <title>Megaphylogeny resolves global patterns of mushroom evolution.</title>
        <authorList>
            <person name="Varga T."/>
            <person name="Krizsan K."/>
            <person name="Foldi C."/>
            <person name="Dima B."/>
            <person name="Sanchez-Garcia M."/>
            <person name="Sanchez-Ramirez S."/>
            <person name="Szollosi G.J."/>
            <person name="Szarkandi J.G."/>
            <person name="Papp V."/>
            <person name="Albert L."/>
            <person name="Andreopoulos W."/>
            <person name="Angelini C."/>
            <person name="Antonin V."/>
            <person name="Barry K.W."/>
            <person name="Bougher N.L."/>
            <person name="Buchanan P."/>
            <person name="Buyck B."/>
            <person name="Bense V."/>
            <person name="Catcheside P."/>
            <person name="Chovatia M."/>
            <person name="Cooper J."/>
            <person name="Damon W."/>
            <person name="Desjardin D."/>
            <person name="Finy P."/>
            <person name="Geml J."/>
            <person name="Haridas S."/>
            <person name="Hughes K."/>
            <person name="Justo A."/>
            <person name="Karasinski D."/>
            <person name="Kautmanova I."/>
            <person name="Kiss B."/>
            <person name="Kocsube S."/>
            <person name="Kotiranta H."/>
            <person name="LaButti K.M."/>
            <person name="Lechner B.E."/>
            <person name="Liimatainen K."/>
            <person name="Lipzen A."/>
            <person name="Lukacs Z."/>
            <person name="Mihaltcheva S."/>
            <person name="Morgado L.N."/>
            <person name="Niskanen T."/>
            <person name="Noordeloos M.E."/>
            <person name="Ohm R.A."/>
            <person name="Ortiz-Santana B."/>
            <person name="Ovrebo C."/>
            <person name="Racz N."/>
            <person name="Riley R."/>
            <person name="Savchenko A."/>
            <person name="Shiryaev A."/>
            <person name="Soop K."/>
            <person name="Spirin V."/>
            <person name="Szebenyi C."/>
            <person name="Tomsovsky M."/>
            <person name="Tulloss R.E."/>
            <person name="Uehling J."/>
            <person name="Grigoriev I.V."/>
            <person name="Vagvolgyi C."/>
            <person name="Papp T."/>
            <person name="Martin F.M."/>
            <person name="Miettinen O."/>
            <person name="Hibbett D.S."/>
            <person name="Nagy L.G."/>
        </authorList>
    </citation>
    <scope>NUCLEOTIDE SEQUENCE [LARGE SCALE GENOMIC DNA]</scope>
    <source>
        <strain evidence="4 5">HHB13444</strain>
    </source>
</reference>
<proteinExistence type="predicted"/>
<gene>
    <name evidence="4" type="ORF">K466DRAFT_600885</name>
</gene>
<feature type="compositionally biased region" description="Polar residues" evidence="1">
    <location>
        <begin position="303"/>
        <end position="313"/>
    </location>
</feature>
<feature type="transmembrane region" description="Helical" evidence="2">
    <location>
        <begin position="202"/>
        <end position="223"/>
    </location>
</feature>
<dbReference type="STRING" id="1314778.A0A5C3PIK5"/>
<feature type="domain" description="DUF6533" evidence="3">
    <location>
        <begin position="26"/>
        <end position="71"/>
    </location>
</feature>
<evidence type="ECO:0000313" key="4">
    <source>
        <dbReference type="EMBL" id="TFK85763.1"/>
    </source>
</evidence>
<keyword evidence="5" id="KW-1185">Reference proteome</keyword>
<accession>A0A5C3PIK5</accession>
<evidence type="ECO:0000256" key="2">
    <source>
        <dbReference type="SAM" id="Phobius"/>
    </source>
</evidence>
<name>A0A5C3PIK5_9APHY</name>
<dbReference type="Pfam" id="PF20151">
    <property type="entry name" value="DUF6533"/>
    <property type="match status" value="1"/>
</dbReference>
<keyword evidence="2" id="KW-0472">Membrane</keyword>